<dbReference type="Gene3D" id="3.30.1370.10">
    <property type="entry name" value="K Homology domain, type 1"/>
    <property type="match status" value="1"/>
</dbReference>
<dbReference type="GO" id="GO:0071034">
    <property type="term" value="P:CUT catabolic process"/>
    <property type="evidence" value="ECO:0007669"/>
    <property type="project" value="TreeGrafter"/>
</dbReference>
<keyword evidence="3" id="KW-0698">rRNA processing</keyword>
<organism evidence="8 9">
    <name type="scientific">Malassezia restricta (strain ATCC 96810 / NBRC 103918 / CBS 7877)</name>
    <name type="common">Seborrheic dermatitis infection agent</name>
    <dbReference type="NCBI Taxonomy" id="425264"/>
    <lineage>
        <taxon>Eukaryota</taxon>
        <taxon>Fungi</taxon>
        <taxon>Dikarya</taxon>
        <taxon>Basidiomycota</taxon>
        <taxon>Ustilaginomycotina</taxon>
        <taxon>Malasseziomycetes</taxon>
        <taxon>Malasseziales</taxon>
        <taxon>Malasseziaceae</taxon>
        <taxon>Malassezia</taxon>
    </lineage>
</organism>
<comment type="similarity">
    <text evidence="2">Belongs to the RRP40 family.</text>
</comment>
<dbReference type="EMBL" id="CP033154">
    <property type="protein sequence ID" value="AYO44467.1"/>
    <property type="molecule type" value="Genomic_DNA"/>
</dbReference>
<evidence type="ECO:0000256" key="5">
    <source>
        <dbReference type="ARBA" id="ARBA00022884"/>
    </source>
</evidence>
<dbReference type="InterPro" id="IPR004088">
    <property type="entry name" value="KH_dom_type_1"/>
</dbReference>
<keyword evidence="4" id="KW-0271">Exosome</keyword>
<dbReference type="SUPFAM" id="SSF50249">
    <property type="entry name" value="Nucleic acid-binding proteins"/>
    <property type="match status" value="1"/>
</dbReference>
<protein>
    <recommendedName>
        <fullName evidence="6">Ribosomal RNA-processing protein 40</fullName>
    </recommendedName>
</protein>
<keyword evidence="9" id="KW-1185">Reference proteome</keyword>
<dbReference type="GO" id="GO:0071035">
    <property type="term" value="P:nuclear polyadenylation-dependent rRNA catabolic process"/>
    <property type="evidence" value="ECO:0007669"/>
    <property type="project" value="TreeGrafter"/>
</dbReference>
<keyword evidence="5" id="KW-0694">RNA-binding</keyword>
<evidence type="ECO:0000256" key="4">
    <source>
        <dbReference type="ARBA" id="ARBA00022835"/>
    </source>
</evidence>
<evidence type="ECO:0000256" key="3">
    <source>
        <dbReference type="ARBA" id="ARBA00022552"/>
    </source>
</evidence>
<dbReference type="FunFam" id="2.40.50.140:FF:000112">
    <property type="entry name" value="Exosome complex component RRP40"/>
    <property type="match status" value="1"/>
</dbReference>
<sequence>MVVVLPGDVIHEAAPSLQQTKLGPGVLPTPHAPEAPATLSSIHTGALGHIRTQQRTAQAAVPMHGWYVESARRRYVPCEGDRVIGQVTNRGAESFTVTLFSAHHASLPVLAFEGASRRNRPHLEIGALVYARIESAEPWTEPVLSCIDPVHNKADGMGELKVAQEPELSMVWRVSEPLARSLLRPSHTLLPSVSRHFAFEAAIGVNGLVWTRASRAEHVAALGRILAAADEACRQHALAGDASPTSLHKRIGVRGELPPDTISQLV</sequence>
<dbReference type="OrthoDB" id="340500at2759"/>
<evidence type="ECO:0000256" key="2">
    <source>
        <dbReference type="ARBA" id="ARBA00007841"/>
    </source>
</evidence>
<gene>
    <name evidence="8" type="primary">rrp40</name>
    <name evidence="8" type="ORF">DNF11_3517</name>
</gene>
<accession>A0A3G2SCV5</accession>
<dbReference type="GO" id="GO:0000467">
    <property type="term" value="P:exonucleolytic trimming to generate mature 3'-end of 5.8S rRNA from tricistronic rRNA transcript (SSU-rRNA, 5.8S rRNA, LSU-rRNA)"/>
    <property type="evidence" value="ECO:0007669"/>
    <property type="project" value="TreeGrafter"/>
</dbReference>
<dbReference type="Pfam" id="PF15985">
    <property type="entry name" value="KH_6"/>
    <property type="match status" value="1"/>
</dbReference>
<dbReference type="GO" id="GO:0005730">
    <property type="term" value="C:nucleolus"/>
    <property type="evidence" value="ECO:0007669"/>
    <property type="project" value="UniProtKB-SubCell"/>
</dbReference>
<dbReference type="Proteomes" id="UP000269793">
    <property type="component" value="Chromosome VII"/>
</dbReference>
<evidence type="ECO:0000259" key="7">
    <source>
        <dbReference type="Pfam" id="PF15985"/>
    </source>
</evidence>
<dbReference type="STRING" id="425264.A0A3G2SCV5"/>
<reference evidence="8 9" key="1">
    <citation type="submission" date="2018-10" db="EMBL/GenBank/DDBJ databases">
        <title>Complete genome sequence of Malassezia restricta CBS 7877.</title>
        <authorList>
            <person name="Morand S.C."/>
            <person name="Bertignac M."/>
            <person name="Iltis A."/>
            <person name="Kolder I."/>
            <person name="Pirovano W."/>
            <person name="Jourdain R."/>
            <person name="Clavaud C."/>
        </authorList>
    </citation>
    <scope>NUCLEOTIDE SEQUENCE [LARGE SCALE GENOMIC DNA]</scope>
    <source>
        <strain evidence="8 9">CBS 7877</strain>
    </source>
</reference>
<dbReference type="GO" id="GO:0071038">
    <property type="term" value="P:TRAMP-dependent tRNA surveillance pathway"/>
    <property type="evidence" value="ECO:0007669"/>
    <property type="project" value="TreeGrafter"/>
</dbReference>
<dbReference type="PANTHER" id="PTHR21321:SF1">
    <property type="entry name" value="EXOSOME COMPLEX COMPONENT RRP40"/>
    <property type="match status" value="1"/>
</dbReference>
<dbReference type="InterPro" id="IPR026699">
    <property type="entry name" value="Exosome_RNA_bind1/RRP40/RRP4"/>
</dbReference>
<dbReference type="SUPFAM" id="SSF54791">
    <property type="entry name" value="Eukaryotic type KH-domain (KH-domain type I)"/>
    <property type="match status" value="1"/>
</dbReference>
<dbReference type="GO" id="GO:0000177">
    <property type="term" value="C:cytoplasmic exosome (RNase complex)"/>
    <property type="evidence" value="ECO:0007669"/>
    <property type="project" value="TreeGrafter"/>
</dbReference>
<evidence type="ECO:0000313" key="8">
    <source>
        <dbReference type="EMBL" id="AYO44467.1"/>
    </source>
</evidence>
<dbReference type="InterPro" id="IPR037319">
    <property type="entry name" value="Rrp40_S1"/>
</dbReference>
<dbReference type="GO" id="GO:0034475">
    <property type="term" value="P:U4 snRNA 3'-end processing"/>
    <property type="evidence" value="ECO:0007669"/>
    <property type="project" value="TreeGrafter"/>
</dbReference>
<dbReference type="Gene3D" id="2.40.50.140">
    <property type="entry name" value="Nucleic acid-binding proteins"/>
    <property type="match status" value="1"/>
</dbReference>
<name>A0A3G2SCV5_MALR7</name>
<evidence type="ECO:0000256" key="6">
    <source>
        <dbReference type="ARBA" id="ARBA00030615"/>
    </source>
</evidence>
<dbReference type="GO" id="GO:0000176">
    <property type="term" value="C:nuclear exosome (RNase complex)"/>
    <property type="evidence" value="ECO:0007669"/>
    <property type="project" value="TreeGrafter"/>
</dbReference>
<comment type="subcellular location">
    <subcellularLocation>
        <location evidence="1">Nucleus</location>
        <location evidence="1">Nucleolus</location>
    </subcellularLocation>
</comment>
<dbReference type="Pfam" id="PF21262">
    <property type="entry name" value="RRP40_S1"/>
    <property type="match status" value="1"/>
</dbReference>
<dbReference type="GO" id="GO:0071051">
    <property type="term" value="P:poly(A)-dependent snoRNA 3'-end processing"/>
    <property type="evidence" value="ECO:0007669"/>
    <property type="project" value="TreeGrafter"/>
</dbReference>
<dbReference type="PANTHER" id="PTHR21321">
    <property type="entry name" value="PNAS-3 RELATED"/>
    <property type="match status" value="1"/>
</dbReference>
<dbReference type="GO" id="GO:0003723">
    <property type="term" value="F:RNA binding"/>
    <property type="evidence" value="ECO:0007669"/>
    <property type="project" value="UniProtKB-KW"/>
</dbReference>
<evidence type="ECO:0000313" key="9">
    <source>
        <dbReference type="Proteomes" id="UP000269793"/>
    </source>
</evidence>
<dbReference type="AlphaFoldDB" id="A0A3G2SCV5"/>
<proteinExistence type="inferred from homology"/>
<evidence type="ECO:0000256" key="1">
    <source>
        <dbReference type="ARBA" id="ARBA00004604"/>
    </source>
</evidence>
<dbReference type="InterPro" id="IPR012340">
    <property type="entry name" value="NA-bd_OB-fold"/>
</dbReference>
<dbReference type="CDD" id="cd05790">
    <property type="entry name" value="S1_Rrp40"/>
    <property type="match status" value="1"/>
</dbReference>
<dbReference type="VEuPathDB" id="FungiDB:DNF11_3517"/>
<dbReference type="InterPro" id="IPR036612">
    <property type="entry name" value="KH_dom_type_1_sf"/>
</dbReference>
<feature type="domain" description="K Homology" evidence="7">
    <location>
        <begin position="170"/>
        <end position="213"/>
    </location>
</feature>